<feature type="domain" description="Casparian strip membrane protein" evidence="9">
    <location>
        <begin position="18"/>
        <end position="100"/>
    </location>
</feature>
<dbReference type="Proteomes" id="UP001054252">
    <property type="component" value="Unassembled WGS sequence"/>
</dbReference>
<keyword evidence="7 8" id="KW-0472">Membrane</keyword>
<dbReference type="PANTHER" id="PTHR33573:SF30">
    <property type="entry name" value="CASP-LIKE PROTEIN 2C1-RELATED"/>
    <property type="match status" value="1"/>
</dbReference>
<comment type="subunit">
    <text evidence="3 8">Homodimer and heterodimers.</text>
</comment>
<dbReference type="EMBL" id="BPVZ01000135">
    <property type="protein sequence ID" value="GKV39549.1"/>
    <property type="molecule type" value="Genomic_DNA"/>
</dbReference>
<evidence type="ECO:0000256" key="5">
    <source>
        <dbReference type="ARBA" id="ARBA00022692"/>
    </source>
</evidence>
<evidence type="ECO:0000256" key="3">
    <source>
        <dbReference type="ARBA" id="ARBA00011489"/>
    </source>
</evidence>
<keyword evidence="11" id="KW-1185">Reference proteome</keyword>
<organism evidence="10 11">
    <name type="scientific">Rubroshorea leprosula</name>
    <dbReference type="NCBI Taxonomy" id="152421"/>
    <lineage>
        <taxon>Eukaryota</taxon>
        <taxon>Viridiplantae</taxon>
        <taxon>Streptophyta</taxon>
        <taxon>Embryophyta</taxon>
        <taxon>Tracheophyta</taxon>
        <taxon>Spermatophyta</taxon>
        <taxon>Magnoliopsida</taxon>
        <taxon>eudicotyledons</taxon>
        <taxon>Gunneridae</taxon>
        <taxon>Pentapetalae</taxon>
        <taxon>rosids</taxon>
        <taxon>malvids</taxon>
        <taxon>Malvales</taxon>
        <taxon>Dipterocarpaceae</taxon>
        <taxon>Rubroshorea</taxon>
    </lineage>
</organism>
<evidence type="ECO:0000259" key="9">
    <source>
        <dbReference type="Pfam" id="PF04535"/>
    </source>
</evidence>
<gene>
    <name evidence="10" type="ORF">SLEP1_g47307</name>
</gene>
<sequence length="221" mass="24558">MRSNLENNSSNTHIPILKFLDCSLRLSVVPLSVATIWITVTNDQENSTYGTIKFSNLLGLKYMVLISAICARYAFVAVVASWFKCLVSKAWIFLVSDQVFPQHNFCWIFEGKKGGIERGLGGEVEISGVSSFGEIVAYLMVTSGAAVTKILYLAYNGDQKVTWSEACSSYGKFCYEMKVALILHALVLCCFIFLAVISAYRVFSMFEPPSLSSKEGEEERT</sequence>
<comment type="subcellular location">
    <subcellularLocation>
        <location evidence="1 8">Cell membrane</location>
        <topology evidence="1 8">Multi-pass membrane protein</topology>
    </subcellularLocation>
</comment>
<dbReference type="Pfam" id="PF04535">
    <property type="entry name" value="CASP_dom"/>
    <property type="match status" value="2"/>
</dbReference>
<evidence type="ECO:0000256" key="2">
    <source>
        <dbReference type="ARBA" id="ARBA00007651"/>
    </source>
</evidence>
<evidence type="ECO:0000256" key="6">
    <source>
        <dbReference type="ARBA" id="ARBA00022989"/>
    </source>
</evidence>
<comment type="caution">
    <text evidence="10">The sequence shown here is derived from an EMBL/GenBank/DDBJ whole genome shotgun (WGS) entry which is preliminary data.</text>
</comment>
<evidence type="ECO:0000256" key="7">
    <source>
        <dbReference type="ARBA" id="ARBA00023136"/>
    </source>
</evidence>
<comment type="caution">
    <text evidence="8">Lacks conserved residue(s) required for the propagation of feature annotation.</text>
</comment>
<evidence type="ECO:0000313" key="11">
    <source>
        <dbReference type="Proteomes" id="UP001054252"/>
    </source>
</evidence>
<proteinExistence type="inferred from homology"/>
<keyword evidence="5 8" id="KW-0812">Transmembrane</keyword>
<evidence type="ECO:0000256" key="8">
    <source>
        <dbReference type="RuleBase" id="RU361233"/>
    </source>
</evidence>
<keyword evidence="6 8" id="KW-1133">Transmembrane helix</keyword>
<protein>
    <recommendedName>
        <fullName evidence="8">CASP-like protein</fullName>
    </recommendedName>
</protein>
<feature type="transmembrane region" description="Helical" evidence="8">
    <location>
        <begin position="179"/>
        <end position="203"/>
    </location>
</feature>
<dbReference type="AlphaFoldDB" id="A0AAV5LRS1"/>
<dbReference type="PANTHER" id="PTHR33573">
    <property type="entry name" value="CASP-LIKE PROTEIN 4A4"/>
    <property type="match status" value="1"/>
</dbReference>
<feature type="domain" description="Casparian strip membrane protein" evidence="9">
    <location>
        <begin position="135"/>
        <end position="189"/>
    </location>
</feature>
<evidence type="ECO:0000313" key="10">
    <source>
        <dbReference type="EMBL" id="GKV39549.1"/>
    </source>
</evidence>
<name>A0AAV5LRS1_9ROSI</name>
<keyword evidence="4 8" id="KW-1003">Cell membrane</keyword>
<dbReference type="GO" id="GO:0005886">
    <property type="term" value="C:plasma membrane"/>
    <property type="evidence" value="ECO:0007669"/>
    <property type="project" value="UniProtKB-SubCell"/>
</dbReference>
<reference evidence="10 11" key="1">
    <citation type="journal article" date="2021" name="Commun. Biol.">
        <title>The genome of Shorea leprosula (Dipterocarpaceae) highlights the ecological relevance of drought in aseasonal tropical rainforests.</title>
        <authorList>
            <person name="Ng K.K.S."/>
            <person name="Kobayashi M.J."/>
            <person name="Fawcett J.A."/>
            <person name="Hatakeyama M."/>
            <person name="Paape T."/>
            <person name="Ng C.H."/>
            <person name="Ang C.C."/>
            <person name="Tnah L.H."/>
            <person name="Lee C.T."/>
            <person name="Nishiyama T."/>
            <person name="Sese J."/>
            <person name="O'Brien M.J."/>
            <person name="Copetti D."/>
            <person name="Mohd Noor M.I."/>
            <person name="Ong R.C."/>
            <person name="Putra M."/>
            <person name="Sireger I.Z."/>
            <person name="Indrioko S."/>
            <person name="Kosugi Y."/>
            <person name="Izuno A."/>
            <person name="Isagi Y."/>
            <person name="Lee S.L."/>
            <person name="Shimizu K.K."/>
        </authorList>
    </citation>
    <scope>NUCLEOTIDE SEQUENCE [LARGE SCALE GENOMIC DNA]</scope>
    <source>
        <strain evidence="10">214</strain>
    </source>
</reference>
<comment type="similarity">
    <text evidence="2 8">Belongs to the Casparian strip membrane proteins (CASP) family.</text>
</comment>
<evidence type="ECO:0000256" key="4">
    <source>
        <dbReference type="ARBA" id="ARBA00022475"/>
    </source>
</evidence>
<accession>A0AAV5LRS1</accession>
<feature type="transmembrane region" description="Helical" evidence="8">
    <location>
        <begin position="135"/>
        <end position="155"/>
    </location>
</feature>
<dbReference type="InterPro" id="IPR006702">
    <property type="entry name" value="CASP_dom"/>
</dbReference>
<evidence type="ECO:0000256" key="1">
    <source>
        <dbReference type="ARBA" id="ARBA00004651"/>
    </source>
</evidence>